<dbReference type="RefSeq" id="WP_377096589.1">
    <property type="nucleotide sequence ID" value="NZ_JBHTHU010000001.1"/>
</dbReference>
<protein>
    <recommendedName>
        <fullName evidence="4">Carbohydrate metabolism domain-containing protein</fullName>
    </recommendedName>
</protein>
<feature type="signal peptide" evidence="1">
    <location>
        <begin position="1"/>
        <end position="21"/>
    </location>
</feature>
<evidence type="ECO:0000313" key="2">
    <source>
        <dbReference type="EMBL" id="MFD0748787.1"/>
    </source>
</evidence>
<proteinExistence type="predicted"/>
<evidence type="ECO:0008006" key="4">
    <source>
        <dbReference type="Google" id="ProtNLM"/>
    </source>
</evidence>
<evidence type="ECO:0000256" key="1">
    <source>
        <dbReference type="SAM" id="SignalP"/>
    </source>
</evidence>
<dbReference type="Proteomes" id="UP001596958">
    <property type="component" value="Unassembled WGS sequence"/>
</dbReference>
<accession>A0ABW2YR35</accession>
<keyword evidence="1" id="KW-0732">Signal</keyword>
<dbReference type="EMBL" id="JBHTHU010000001">
    <property type="protein sequence ID" value="MFD0748787.1"/>
    <property type="molecule type" value="Genomic_DNA"/>
</dbReference>
<feature type="chain" id="PRO_5045418503" description="Carbohydrate metabolism domain-containing protein" evidence="1">
    <location>
        <begin position="22"/>
        <end position="271"/>
    </location>
</feature>
<gene>
    <name evidence="2" type="ORF">ACFQZS_01450</name>
</gene>
<evidence type="ECO:0000313" key="3">
    <source>
        <dbReference type="Proteomes" id="UP001596958"/>
    </source>
</evidence>
<sequence length="271" mass="29555">MKIKKIAVMLMVTSFCYNLQAQKLPGLQQAGMRAPANIIIDGKAIEWGGFKALNTATDTYYTIANDDKKLYLVIHADQSTVANRAVIGGIRLLVQPNGSKSMQGAKGIKFPYFEKGSRVVFPVKKIGEVNTPAEGDSIMKVYNQRIASSVKWIYTKDIVGVDSVIAVYNDKGIQAAGAFDQTRGYTCEIAIDLDLLGISLADSKKFAYNITINPAGPNKFSMPPGISFRGMNSDGSIMSEAQSAPFISTMEKQNNVTYATTDFWGEYTLAK</sequence>
<organism evidence="2 3">
    <name type="scientific">Mucilaginibacter calamicampi</name>
    <dbReference type="NCBI Taxonomy" id="1302352"/>
    <lineage>
        <taxon>Bacteria</taxon>
        <taxon>Pseudomonadati</taxon>
        <taxon>Bacteroidota</taxon>
        <taxon>Sphingobacteriia</taxon>
        <taxon>Sphingobacteriales</taxon>
        <taxon>Sphingobacteriaceae</taxon>
        <taxon>Mucilaginibacter</taxon>
    </lineage>
</organism>
<comment type="caution">
    <text evidence="2">The sequence shown here is derived from an EMBL/GenBank/DDBJ whole genome shotgun (WGS) entry which is preliminary data.</text>
</comment>
<name>A0ABW2YR35_9SPHI</name>
<keyword evidence="3" id="KW-1185">Reference proteome</keyword>
<reference evidence="3" key="1">
    <citation type="journal article" date="2019" name="Int. J. Syst. Evol. Microbiol.">
        <title>The Global Catalogue of Microorganisms (GCM) 10K type strain sequencing project: providing services to taxonomists for standard genome sequencing and annotation.</title>
        <authorList>
            <consortium name="The Broad Institute Genomics Platform"/>
            <consortium name="The Broad Institute Genome Sequencing Center for Infectious Disease"/>
            <person name="Wu L."/>
            <person name="Ma J."/>
        </authorList>
    </citation>
    <scope>NUCLEOTIDE SEQUENCE [LARGE SCALE GENOMIC DNA]</scope>
    <source>
        <strain evidence="3">CCUG 63418</strain>
    </source>
</reference>